<comment type="caution">
    <text evidence="2">The sequence shown here is derived from an EMBL/GenBank/DDBJ whole genome shotgun (WGS) entry which is preliminary data.</text>
</comment>
<dbReference type="PROSITE" id="PS50011">
    <property type="entry name" value="PROTEIN_KINASE_DOM"/>
    <property type="match status" value="1"/>
</dbReference>
<keyword evidence="2" id="KW-0808">Transferase</keyword>
<dbReference type="EMBL" id="NPCC01000009">
    <property type="protein sequence ID" value="PAE89306.1"/>
    <property type="molecule type" value="Genomic_DNA"/>
</dbReference>
<accession>A0A268P0N1</accession>
<dbReference type="GO" id="GO:0004674">
    <property type="term" value="F:protein serine/threonine kinase activity"/>
    <property type="evidence" value="ECO:0007669"/>
    <property type="project" value="UniProtKB-KW"/>
</dbReference>
<dbReference type="InterPro" id="IPR000719">
    <property type="entry name" value="Prot_kinase_dom"/>
</dbReference>
<evidence type="ECO:0000313" key="3">
    <source>
        <dbReference type="Proteomes" id="UP000216207"/>
    </source>
</evidence>
<dbReference type="Gene3D" id="1.10.510.10">
    <property type="entry name" value="Transferase(Phosphotransferase) domain 1"/>
    <property type="match status" value="1"/>
</dbReference>
<proteinExistence type="predicted"/>
<dbReference type="Proteomes" id="UP000216207">
    <property type="component" value="Unassembled WGS sequence"/>
</dbReference>
<feature type="domain" description="Protein kinase" evidence="1">
    <location>
        <begin position="31"/>
        <end position="286"/>
    </location>
</feature>
<reference evidence="2 3" key="1">
    <citation type="submission" date="2017-07" db="EMBL/GenBank/DDBJ databases">
        <title>Isolation and whole genome analysis of endospore-forming bacteria from heroin.</title>
        <authorList>
            <person name="Kalinowski J."/>
            <person name="Ahrens B."/>
            <person name="Al-Dilaimi A."/>
            <person name="Winkler A."/>
            <person name="Wibberg D."/>
            <person name="Schleenbecker U."/>
            <person name="Ruckert C."/>
            <person name="Wolfel R."/>
            <person name="Grass G."/>
        </authorList>
    </citation>
    <scope>NUCLEOTIDE SEQUENCE [LARGE SCALE GENOMIC DNA]</scope>
    <source>
        <strain evidence="2 3">7539</strain>
    </source>
</reference>
<evidence type="ECO:0000259" key="1">
    <source>
        <dbReference type="PROSITE" id="PS50011"/>
    </source>
</evidence>
<evidence type="ECO:0000313" key="2">
    <source>
        <dbReference type="EMBL" id="PAE89306.1"/>
    </source>
</evidence>
<keyword evidence="2" id="KW-0418">Kinase</keyword>
<gene>
    <name evidence="2" type="ORF">CHH72_08420</name>
</gene>
<dbReference type="InterPro" id="IPR011009">
    <property type="entry name" value="Kinase-like_dom_sf"/>
</dbReference>
<protein>
    <submittedName>
        <fullName evidence="2">Serine/threonine protein kinase</fullName>
    </submittedName>
</protein>
<name>A0A268P0N1_SHOCL</name>
<dbReference type="RefSeq" id="WP_063608723.1">
    <property type="nucleotide sequence ID" value="NZ_BOQS01000001.1"/>
</dbReference>
<dbReference type="Pfam" id="PF00069">
    <property type="entry name" value="Pkinase"/>
    <property type="match status" value="1"/>
</dbReference>
<keyword evidence="2" id="KW-0723">Serine/threonine-protein kinase</keyword>
<dbReference type="GO" id="GO:0005524">
    <property type="term" value="F:ATP binding"/>
    <property type="evidence" value="ECO:0007669"/>
    <property type="project" value="InterPro"/>
</dbReference>
<organism evidence="2 3">
    <name type="scientific">Shouchella clausii</name>
    <name type="common">Alkalihalobacillus clausii</name>
    <dbReference type="NCBI Taxonomy" id="79880"/>
    <lineage>
        <taxon>Bacteria</taxon>
        <taxon>Bacillati</taxon>
        <taxon>Bacillota</taxon>
        <taxon>Bacilli</taxon>
        <taxon>Bacillales</taxon>
        <taxon>Bacillaceae</taxon>
        <taxon>Shouchella</taxon>
    </lineage>
</organism>
<dbReference type="SUPFAM" id="SSF56112">
    <property type="entry name" value="Protein kinase-like (PK-like)"/>
    <property type="match status" value="1"/>
</dbReference>
<sequence length="286" mass="32350">MVIQTLGSKSISLKEAHEFDWLSELGDIFAVFDQQDSGNVSFGVADGDKKWFVKYAGAKTLYYEGDIQQAVERIKEAVAVYEHLAHPNLVTLHNHFATNGGYALVFPWAEGECLHAHWLFPPPAKYTDPNSPTYKHKRLPVAKRLDTLDRIYSFHEHVERNGYVAIDFYDGSILYDFSTGVTTICDIDLYRKKPYVNTMGRMWGSKRFMAPEEFQLGAAIDAQTNVYTMGAVAFALLGNENKWTEENWDASNALFEVAKQATAAEREARFPTVAAFVAAWQEAKKR</sequence>
<dbReference type="AlphaFoldDB" id="A0A268P0N1"/>